<dbReference type="GO" id="GO:0031085">
    <property type="term" value="C:BLOC-3 complex"/>
    <property type="evidence" value="ECO:0007669"/>
    <property type="project" value="TreeGrafter"/>
</dbReference>
<dbReference type="AlphaFoldDB" id="A0A7R9CTD5"/>
<accession>A0A7R9CTD5</accession>
<dbReference type="EMBL" id="OC318125">
    <property type="protein sequence ID" value="CAD7400669.1"/>
    <property type="molecule type" value="Genomic_DNA"/>
</dbReference>
<sequence>MSTDRSCSPSSSRTGRQVLIWSMVDFSRSHLQEGHMAIMWKDTTFNYAYFLWFEDASVS</sequence>
<reference evidence="1" key="1">
    <citation type="submission" date="2020-11" db="EMBL/GenBank/DDBJ databases">
        <authorList>
            <person name="Tran Van P."/>
        </authorList>
    </citation>
    <scope>NUCLEOTIDE SEQUENCE</scope>
</reference>
<name>A0A7R9CTD5_TIMCR</name>
<gene>
    <name evidence="1" type="ORF">TCEB3V08_LOCUS5645</name>
</gene>
<protein>
    <submittedName>
        <fullName evidence="1">Uncharacterized protein</fullName>
    </submittedName>
</protein>
<dbReference type="PANTHER" id="PTHR12761:SF1">
    <property type="entry name" value="BLOC-3 COMPLEX MEMBER HPS1"/>
    <property type="match status" value="1"/>
</dbReference>
<organism evidence="1">
    <name type="scientific">Timema cristinae</name>
    <name type="common">Walking stick</name>
    <dbReference type="NCBI Taxonomy" id="61476"/>
    <lineage>
        <taxon>Eukaryota</taxon>
        <taxon>Metazoa</taxon>
        <taxon>Ecdysozoa</taxon>
        <taxon>Arthropoda</taxon>
        <taxon>Hexapoda</taxon>
        <taxon>Insecta</taxon>
        <taxon>Pterygota</taxon>
        <taxon>Neoptera</taxon>
        <taxon>Polyneoptera</taxon>
        <taxon>Phasmatodea</taxon>
        <taxon>Timematodea</taxon>
        <taxon>Timematoidea</taxon>
        <taxon>Timematidae</taxon>
        <taxon>Timema</taxon>
    </lineage>
</organism>
<dbReference type="InterPro" id="IPR026053">
    <property type="entry name" value="HPS1"/>
</dbReference>
<dbReference type="PANTHER" id="PTHR12761">
    <property type="entry name" value="HERMANSKY-PUDLAK SYNDROME PROTEIN 1"/>
    <property type="match status" value="1"/>
</dbReference>
<dbReference type="GO" id="GO:0005085">
    <property type="term" value="F:guanyl-nucleotide exchange factor activity"/>
    <property type="evidence" value="ECO:0007669"/>
    <property type="project" value="TreeGrafter"/>
</dbReference>
<evidence type="ECO:0000313" key="1">
    <source>
        <dbReference type="EMBL" id="CAD7400669.1"/>
    </source>
</evidence>
<proteinExistence type="predicted"/>